<comment type="caution">
    <text evidence="1">The sequence shown here is derived from an EMBL/GenBank/DDBJ whole genome shotgun (WGS) entry which is preliminary data.</text>
</comment>
<name>A0A4Y2C8F3_ARAVE</name>
<reference evidence="1 3" key="1">
    <citation type="journal article" date="2019" name="Sci. Rep.">
        <title>Orb-weaving spider Araneus ventricosus genome elucidates the spidroin gene catalogue.</title>
        <authorList>
            <person name="Kono N."/>
            <person name="Nakamura H."/>
            <person name="Ohtoshi R."/>
            <person name="Moran D.A.P."/>
            <person name="Shinohara A."/>
            <person name="Yoshida Y."/>
            <person name="Fujiwara M."/>
            <person name="Mori M."/>
            <person name="Tomita M."/>
            <person name="Arakawa K."/>
        </authorList>
    </citation>
    <scope>NUCLEOTIDE SEQUENCE [LARGE SCALE GENOMIC DNA]</scope>
</reference>
<evidence type="ECO:0000313" key="2">
    <source>
        <dbReference type="EMBL" id="GBO42221.1"/>
    </source>
</evidence>
<gene>
    <name evidence="1" type="ORF">AVEN_7698_1</name>
    <name evidence="2" type="ORF">AVEN_90338_1</name>
</gene>
<protein>
    <submittedName>
        <fullName evidence="1">Uncharacterized protein</fullName>
    </submittedName>
</protein>
<dbReference type="EMBL" id="BGPR01068211">
    <property type="protein sequence ID" value="GBO42221.1"/>
    <property type="molecule type" value="Genomic_DNA"/>
</dbReference>
<evidence type="ECO:0000313" key="3">
    <source>
        <dbReference type="Proteomes" id="UP000499080"/>
    </source>
</evidence>
<dbReference type="EMBL" id="BGPR01085598">
    <property type="protein sequence ID" value="GBM00146.1"/>
    <property type="molecule type" value="Genomic_DNA"/>
</dbReference>
<organism evidence="1 3">
    <name type="scientific">Araneus ventricosus</name>
    <name type="common">Orbweaver spider</name>
    <name type="synonym">Epeira ventricosa</name>
    <dbReference type="NCBI Taxonomy" id="182803"/>
    <lineage>
        <taxon>Eukaryota</taxon>
        <taxon>Metazoa</taxon>
        <taxon>Ecdysozoa</taxon>
        <taxon>Arthropoda</taxon>
        <taxon>Chelicerata</taxon>
        <taxon>Arachnida</taxon>
        <taxon>Araneae</taxon>
        <taxon>Araneomorphae</taxon>
        <taxon>Entelegynae</taxon>
        <taxon>Araneoidea</taxon>
        <taxon>Araneidae</taxon>
        <taxon>Araneus</taxon>
    </lineage>
</organism>
<sequence length="103" mass="11936">MEKKKGKNQGCNSRHSLQYGAAHSVDQVRKSTELIKSQFPLKVLIWHRGYLDFFCYNAFRRMESLTQNSEICMGNCTEAAVIPNEQIDVIMVPLLHRDIEQCF</sequence>
<keyword evidence="3" id="KW-1185">Reference proteome</keyword>
<dbReference type="AlphaFoldDB" id="A0A4Y2C8F3"/>
<dbReference type="Proteomes" id="UP000499080">
    <property type="component" value="Unassembled WGS sequence"/>
</dbReference>
<proteinExistence type="predicted"/>
<evidence type="ECO:0000313" key="1">
    <source>
        <dbReference type="EMBL" id="GBM00146.1"/>
    </source>
</evidence>
<accession>A0A4Y2C8F3</accession>